<dbReference type="EMBL" id="CP009533">
    <property type="protein sequence ID" value="AIS16198.1"/>
    <property type="molecule type" value="Genomic_DNA"/>
</dbReference>
<dbReference type="Gene3D" id="1.10.8.80">
    <property type="entry name" value="Magnesium chelatase subunit I, C-Terminal domain"/>
    <property type="match status" value="1"/>
</dbReference>
<feature type="domain" description="ATPase AAA-3" evidence="4">
    <location>
        <begin position="35"/>
        <end position="165"/>
    </location>
</feature>
<evidence type="ECO:0000313" key="7">
    <source>
        <dbReference type="Proteomes" id="UP000029499"/>
    </source>
</evidence>
<dbReference type="InterPro" id="IPR050764">
    <property type="entry name" value="CbbQ/NirQ/NorQ/GpvN"/>
</dbReference>
<evidence type="ECO:0000259" key="4">
    <source>
        <dbReference type="Pfam" id="PF07726"/>
    </source>
</evidence>
<name>A0A089YIH4_9PSED</name>
<dbReference type="Gene3D" id="3.40.50.300">
    <property type="entry name" value="P-loop containing nucleotide triphosphate hydrolases"/>
    <property type="match status" value="1"/>
</dbReference>
<dbReference type="Pfam" id="PF07726">
    <property type="entry name" value="AAA_3"/>
    <property type="match status" value="1"/>
</dbReference>
<evidence type="ECO:0000256" key="1">
    <source>
        <dbReference type="ARBA" id="ARBA00022741"/>
    </source>
</evidence>
<gene>
    <name evidence="6" type="ORF">LT40_01805</name>
</gene>
<dbReference type="InterPro" id="IPR027417">
    <property type="entry name" value="P-loop_NTPase"/>
</dbReference>
<dbReference type="PANTHER" id="PTHR42759">
    <property type="entry name" value="MOXR FAMILY PROTEIN"/>
    <property type="match status" value="1"/>
</dbReference>
<dbReference type="Proteomes" id="UP000029499">
    <property type="component" value="Chromosome"/>
</dbReference>
<dbReference type="InterPro" id="IPR011703">
    <property type="entry name" value="ATPase_AAA-3"/>
</dbReference>
<dbReference type="STRING" id="216142.LT40_01805"/>
<dbReference type="CDD" id="cd00009">
    <property type="entry name" value="AAA"/>
    <property type="match status" value="1"/>
</dbReference>
<dbReference type="FunFam" id="3.40.50.300:FF:000640">
    <property type="entry name" value="MoxR family ATPase"/>
    <property type="match status" value="1"/>
</dbReference>
<dbReference type="InterPro" id="IPR041628">
    <property type="entry name" value="ChlI/MoxR_AAA_lid"/>
</dbReference>
<dbReference type="RefSeq" id="WP_043185699.1">
    <property type="nucleotide sequence ID" value="NZ_CP009533.1"/>
</dbReference>
<dbReference type="eggNOG" id="COG0714">
    <property type="taxonomic scope" value="Bacteria"/>
</dbReference>
<dbReference type="GO" id="GO:0016887">
    <property type="term" value="F:ATP hydrolysis activity"/>
    <property type="evidence" value="ECO:0007669"/>
    <property type="project" value="InterPro"/>
</dbReference>
<sequence>MRSRLDECLQAVNEVLLGKETQVRLALTCLIADGHLLIEDLPGMGKTTLSHTLAKVLGLSFQRIQFTSDLLPSDILGTSVFDKDSGRFVFHPGPIFAELVLADEINRATPKSQSALLEAMEEGQVTIEGATRPLPQPFFVIATQNPTTQGGTFALPESQLDRFLMRLSLGYPAKAAEKALLMGEARRDLLPRMSAVLDHAQLSALQAQARAVRASDALVDYVLRLVEATRTQPQFAYGLSPRGSLALLAAAKAWALLLDRDYVIPEDVQAVLPSVVSHRLRERADPTGQGGGALVQWLLREVPAL</sequence>
<dbReference type="Pfam" id="PF17863">
    <property type="entry name" value="AAA_lid_2"/>
    <property type="match status" value="1"/>
</dbReference>
<comment type="similarity">
    <text evidence="3">Belongs to the MoxR family.</text>
</comment>
<evidence type="ECO:0000313" key="6">
    <source>
        <dbReference type="EMBL" id="AIS16198.1"/>
    </source>
</evidence>
<keyword evidence="7" id="KW-1185">Reference proteome</keyword>
<dbReference type="AlphaFoldDB" id="A0A089YIH4"/>
<dbReference type="SUPFAM" id="SSF52540">
    <property type="entry name" value="P-loop containing nucleoside triphosphate hydrolases"/>
    <property type="match status" value="1"/>
</dbReference>
<organism evidence="6 7">
    <name type="scientific">Pseudomonas rhizosphaerae</name>
    <dbReference type="NCBI Taxonomy" id="216142"/>
    <lineage>
        <taxon>Bacteria</taxon>
        <taxon>Pseudomonadati</taxon>
        <taxon>Pseudomonadota</taxon>
        <taxon>Gammaproteobacteria</taxon>
        <taxon>Pseudomonadales</taxon>
        <taxon>Pseudomonadaceae</taxon>
        <taxon>Pseudomonas</taxon>
    </lineage>
</organism>
<dbReference type="OrthoDB" id="9808397at2"/>
<keyword evidence="2" id="KW-0067">ATP-binding</keyword>
<dbReference type="PIRSF" id="PIRSF002849">
    <property type="entry name" value="AAA_ATPase_chaperone_MoxR_prd"/>
    <property type="match status" value="1"/>
</dbReference>
<keyword evidence="1" id="KW-0547">Nucleotide-binding</keyword>
<dbReference type="GO" id="GO:0005524">
    <property type="term" value="F:ATP binding"/>
    <property type="evidence" value="ECO:0007669"/>
    <property type="project" value="UniProtKB-KW"/>
</dbReference>
<protein>
    <submittedName>
        <fullName evidence="6">ATPase AAA</fullName>
    </submittedName>
</protein>
<evidence type="ECO:0000256" key="3">
    <source>
        <dbReference type="ARBA" id="ARBA00061607"/>
    </source>
</evidence>
<dbReference type="PANTHER" id="PTHR42759:SF5">
    <property type="entry name" value="METHANOL DEHYDROGENASE REGULATOR"/>
    <property type="match status" value="1"/>
</dbReference>
<feature type="domain" description="ChlI/MoxR AAA lid" evidence="5">
    <location>
        <begin position="228"/>
        <end position="288"/>
    </location>
</feature>
<proteinExistence type="inferred from homology"/>
<accession>A0A089YIH4</accession>
<evidence type="ECO:0000256" key="2">
    <source>
        <dbReference type="ARBA" id="ARBA00022840"/>
    </source>
</evidence>
<dbReference type="KEGG" id="prh:LT40_01805"/>
<dbReference type="HOGENOM" id="CLU_034716_2_2_6"/>
<reference evidence="6 7" key="1">
    <citation type="journal article" date="2015" name="J. Biotechnol.">
        <title>Complete genome sequence of Pseudomonas rhizosphaerae IH5T (=DSM 16299T), a phosphate-solubilizing rhizobacterium for bacterial biofertilizer.</title>
        <authorList>
            <person name="Kwak Y."/>
            <person name="Jung B.K."/>
            <person name="Shin J.H."/>
        </authorList>
    </citation>
    <scope>NUCLEOTIDE SEQUENCE [LARGE SCALE GENOMIC DNA]</scope>
    <source>
        <strain evidence="6">DSM 16299</strain>
    </source>
</reference>
<evidence type="ECO:0000259" key="5">
    <source>
        <dbReference type="Pfam" id="PF17863"/>
    </source>
</evidence>